<evidence type="ECO:0000313" key="2">
    <source>
        <dbReference type="EMBL" id="AOR76978.1"/>
    </source>
</evidence>
<dbReference type="InterPro" id="IPR042186">
    <property type="entry name" value="FimD_plug_dom"/>
</dbReference>
<reference evidence="3" key="1">
    <citation type="journal article" date="2017" name="J. Biotechnol.">
        <title>Complete genome sequence of Novosphingobium resinovorum SA1, a versatile xenobiotic-degrading bacterium capable of utilizing sulfanilic acid.</title>
        <authorList>
            <person name="Hegedus B."/>
            <person name="Kos P.B."/>
            <person name="Balint B."/>
            <person name="Maroti G."/>
            <person name="Gan H.M."/>
            <person name="Perei K."/>
            <person name="Rakhely G."/>
        </authorList>
    </citation>
    <scope>NUCLEOTIDE SEQUENCE [LARGE SCALE GENOMIC DNA]</scope>
    <source>
        <strain evidence="3">SA1</strain>
    </source>
</reference>
<accession>A0A1D8A4E9</accession>
<dbReference type="AlphaFoldDB" id="A0A1D8A4E9"/>
<proteinExistence type="predicted"/>
<name>A0A1D8A4E9_9SPHN</name>
<keyword evidence="1" id="KW-0732">Signal</keyword>
<sequence>MKRTSRRLAAALSAALALSPAIGVGTACAQSVAEAAPMPVGVVLNGQAIAEPGLLIVHDGHLLARRSDIESWGLAAHSMIASETLGGESYVALDRVKGLVARLDADGATLLVDADVSLFPRYTFDPGRHVVPLAQTIPAQFLDYDLTLSDWNGHARLGGFVDAGVSGPWGVADSSFLVDSDRGGVVRLDTALRRDFPQQRMRLVLGDTVGTGAPWSRPVRYGGVFLGTDFSLDPQSINFPLPVISGSALTASTVELMAQSSRQSMDVGPGAFDLTLQPRLTGAGQVTMSVRDLAGNTRQVTRSFYASPSLLRPGLSEFAIEAGALRRRFGFDSFAYGPLFAAAGLRRGITNALTLEGRVEVSGRTRMAGLGAAMVLGAVGEVSLAGAVSQGSAGTGTLVRAQMQRVTPVYTFTASYERADAQFRQVGEGRFNGGGRSELAVAGGLSLGRIGSLNASYARLTQGIGGEGQTRYDLASAYYTANLRGGYLSAGVQYTAYRAGRRDAGLFGSLTIPLGPRRNASVIAEPGRAAATFTQNLPDRSGFGARALAGRDSGAAWLEGGLGYRSGAGDIRLDAAQRRGQQGVQLNVRGGLLRVDGTLVASQHIDDGFALVDVASDAPVTVTVENRPRPTKAGRGRGVIVTGLQPYAENHIGIDAAEVPIADDLDTAQQVVAPGWRQAVRVRFGTVGGQGVRLRVLDTQGIPLQTGSSIAWAGGVGVVGYDGEVWLEGYRGGAGTLSVSGAGGTCLAPIPALGEDARLAATPVTCVRGNERT</sequence>
<dbReference type="Gene3D" id="2.60.40.3110">
    <property type="match status" value="1"/>
</dbReference>
<dbReference type="RefSeq" id="WP_069708196.1">
    <property type="nucleotide sequence ID" value="NZ_CP017075.1"/>
</dbReference>
<feature type="chain" id="PRO_5009104697" evidence="1">
    <location>
        <begin position="30"/>
        <end position="773"/>
    </location>
</feature>
<dbReference type="PANTHER" id="PTHR30451">
    <property type="entry name" value="OUTER MEMBRANE USHER PROTEIN"/>
    <property type="match status" value="1"/>
</dbReference>
<dbReference type="GO" id="GO:0009297">
    <property type="term" value="P:pilus assembly"/>
    <property type="evidence" value="ECO:0007669"/>
    <property type="project" value="InterPro"/>
</dbReference>
<dbReference type="PROSITE" id="PS51257">
    <property type="entry name" value="PROKAR_LIPOPROTEIN"/>
    <property type="match status" value="1"/>
</dbReference>
<dbReference type="OrthoDB" id="8587at2"/>
<dbReference type="PANTHER" id="PTHR30451:SF5">
    <property type="entry name" value="SLR0019 PROTEIN"/>
    <property type="match status" value="1"/>
</dbReference>
<dbReference type="Gene3D" id="2.60.40.2610">
    <property type="entry name" value="Outer membrane usher protein FimD, plug domain"/>
    <property type="match status" value="1"/>
</dbReference>
<dbReference type="InterPro" id="IPR000015">
    <property type="entry name" value="Fimb_usher"/>
</dbReference>
<gene>
    <name evidence="2" type="ORF">BES08_09625</name>
</gene>
<evidence type="ECO:0000313" key="3">
    <source>
        <dbReference type="Proteomes" id="UP000094626"/>
    </source>
</evidence>
<evidence type="ECO:0000256" key="1">
    <source>
        <dbReference type="SAM" id="SignalP"/>
    </source>
</evidence>
<protein>
    <submittedName>
        <fullName evidence="2">Pilus assembly protein PapC</fullName>
    </submittedName>
</protein>
<keyword evidence="3" id="KW-1185">Reference proteome</keyword>
<dbReference type="Pfam" id="PF00577">
    <property type="entry name" value="Usher"/>
    <property type="match status" value="1"/>
</dbReference>
<dbReference type="KEGG" id="nre:BES08_09625"/>
<dbReference type="EMBL" id="CP017075">
    <property type="protein sequence ID" value="AOR76978.1"/>
    <property type="molecule type" value="Genomic_DNA"/>
</dbReference>
<dbReference type="Proteomes" id="UP000094626">
    <property type="component" value="Chromosome"/>
</dbReference>
<organism evidence="2 3">
    <name type="scientific">Novosphingobium resinovorum</name>
    <dbReference type="NCBI Taxonomy" id="158500"/>
    <lineage>
        <taxon>Bacteria</taxon>
        <taxon>Pseudomonadati</taxon>
        <taxon>Pseudomonadota</taxon>
        <taxon>Alphaproteobacteria</taxon>
        <taxon>Sphingomonadales</taxon>
        <taxon>Sphingomonadaceae</taxon>
        <taxon>Novosphingobium</taxon>
    </lineage>
</organism>
<dbReference type="GO" id="GO:0009279">
    <property type="term" value="C:cell outer membrane"/>
    <property type="evidence" value="ECO:0007669"/>
    <property type="project" value="TreeGrafter"/>
</dbReference>
<feature type="signal peptide" evidence="1">
    <location>
        <begin position="1"/>
        <end position="29"/>
    </location>
</feature>
<dbReference type="GO" id="GO:0015473">
    <property type="term" value="F:fimbrial usher porin activity"/>
    <property type="evidence" value="ECO:0007669"/>
    <property type="project" value="InterPro"/>
</dbReference>